<dbReference type="InterPro" id="IPR051054">
    <property type="entry name" value="SorC_transcr_regulators"/>
</dbReference>
<keyword evidence="3" id="KW-0238">DNA-binding</keyword>
<dbReference type="InterPro" id="IPR010982">
    <property type="entry name" value="Lambda_DNA-bd_dom_sf"/>
</dbReference>
<dbReference type="InterPro" id="IPR037171">
    <property type="entry name" value="NagB/RpiA_transferase-like"/>
</dbReference>
<dbReference type="GO" id="GO:0030246">
    <property type="term" value="F:carbohydrate binding"/>
    <property type="evidence" value="ECO:0007669"/>
    <property type="project" value="InterPro"/>
</dbReference>
<organism evidence="6 7">
    <name type="scientific">Demequina capsici</name>
    <dbReference type="NCBI Taxonomy" id="3075620"/>
    <lineage>
        <taxon>Bacteria</taxon>
        <taxon>Bacillati</taxon>
        <taxon>Actinomycetota</taxon>
        <taxon>Actinomycetes</taxon>
        <taxon>Micrococcales</taxon>
        <taxon>Demequinaceae</taxon>
        <taxon>Demequina</taxon>
    </lineage>
</organism>
<name>A0AA96F7M9_9MICO</name>
<reference evidence="6 7" key="1">
    <citation type="submission" date="2023-09" db="EMBL/GenBank/DDBJ databases">
        <title>Demequina sp. a novel bacteria isolated from Capsicum annuum.</title>
        <authorList>
            <person name="Humaira Z."/>
            <person name="Lee J."/>
            <person name="Cho D."/>
        </authorList>
    </citation>
    <scope>NUCLEOTIDE SEQUENCE [LARGE SCALE GENOMIC DNA]</scope>
    <source>
        <strain evidence="6 7">OYTSA14</strain>
    </source>
</reference>
<comment type="similarity">
    <text evidence="1">Belongs to the SorC transcriptional regulatory family.</text>
</comment>
<dbReference type="Proteomes" id="UP001304125">
    <property type="component" value="Chromosome"/>
</dbReference>
<accession>A0AA96F7M9</accession>
<dbReference type="GO" id="GO:0003677">
    <property type="term" value="F:DNA binding"/>
    <property type="evidence" value="ECO:0007669"/>
    <property type="project" value="UniProtKB-KW"/>
</dbReference>
<gene>
    <name evidence="6" type="ORF">RN606_00540</name>
</gene>
<sequence length="329" mass="35041">MPLPRTLQGAQAVTIDEHTRLMVRIARMYHEQGMRQADIASELHVSQPRVSRLLKRAGEVGIVRTTVSEPVGVFTGLETALEERYGLAEAVVVDAAASYDEVRPIASAAAAYLETTLIGGDSIGISSWSATLLAMVDMLRPFNSSVASSVVQLVGGVGQSQVQVEANRLLTQLAVSLGAEPHFLPAPGLVGSVAARETLMADEAVSRIAEQWNDLTVVLVGIGALEPSPLLQRSGNALPEADQHQLRELGAVGDVCQRFFDADGQLVHSDLDQRVIGIGPDVLRAIPRRVGIAGGVRKTAALRGALRGQWVNVLITDVDTARALVEEDE</sequence>
<keyword evidence="4" id="KW-0804">Transcription</keyword>
<evidence type="ECO:0000313" key="7">
    <source>
        <dbReference type="Proteomes" id="UP001304125"/>
    </source>
</evidence>
<proteinExistence type="inferred from homology"/>
<dbReference type="RefSeq" id="WP_313498744.1">
    <property type="nucleotide sequence ID" value="NZ_CP134879.1"/>
</dbReference>
<dbReference type="AlphaFoldDB" id="A0AA96F7M9"/>
<dbReference type="SUPFAM" id="SSF47413">
    <property type="entry name" value="lambda repressor-like DNA-binding domains"/>
    <property type="match status" value="1"/>
</dbReference>
<dbReference type="InterPro" id="IPR007324">
    <property type="entry name" value="Sugar-bd_dom_put"/>
</dbReference>
<keyword evidence="7" id="KW-1185">Reference proteome</keyword>
<evidence type="ECO:0000259" key="5">
    <source>
        <dbReference type="Pfam" id="PF04198"/>
    </source>
</evidence>
<dbReference type="Gene3D" id="1.10.10.60">
    <property type="entry name" value="Homeodomain-like"/>
    <property type="match status" value="1"/>
</dbReference>
<keyword evidence="2" id="KW-0805">Transcription regulation</keyword>
<evidence type="ECO:0000256" key="4">
    <source>
        <dbReference type="ARBA" id="ARBA00023163"/>
    </source>
</evidence>
<evidence type="ECO:0000256" key="1">
    <source>
        <dbReference type="ARBA" id="ARBA00010466"/>
    </source>
</evidence>
<evidence type="ECO:0000313" key="6">
    <source>
        <dbReference type="EMBL" id="WNM24668.1"/>
    </source>
</evidence>
<dbReference type="PANTHER" id="PTHR34294:SF1">
    <property type="entry name" value="TRANSCRIPTIONAL REGULATOR LSRR"/>
    <property type="match status" value="1"/>
</dbReference>
<evidence type="ECO:0000256" key="3">
    <source>
        <dbReference type="ARBA" id="ARBA00023125"/>
    </source>
</evidence>
<dbReference type="Gene3D" id="3.40.50.1360">
    <property type="match status" value="1"/>
</dbReference>
<dbReference type="EMBL" id="CP134879">
    <property type="protein sequence ID" value="WNM24668.1"/>
    <property type="molecule type" value="Genomic_DNA"/>
</dbReference>
<protein>
    <submittedName>
        <fullName evidence="6">Sugar-binding transcriptional regulator</fullName>
    </submittedName>
</protein>
<dbReference type="PANTHER" id="PTHR34294">
    <property type="entry name" value="TRANSCRIPTIONAL REGULATOR-RELATED"/>
    <property type="match status" value="1"/>
</dbReference>
<feature type="domain" description="Sugar-binding" evidence="5">
    <location>
        <begin position="76"/>
        <end position="325"/>
    </location>
</feature>
<dbReference type="SUPFAM" id="SSF100950">
    <property type="entry name" value="NagB/RpiA/CoA transferase-like"/>
    <property type="match status" value="1"/>
</dbReference>
<evidence type="ECO:0000256" key="2">
    <source>
        <dbReference type="ARBA" id="ARBA00023015"/>
    </source>
</evidence>
<dbReference type="Pfam" id="PF04198">
    <property type="entry name" value="Sugar-bind"/>
    <property type="match status" value="1"/>
</dbReference>